<evidence type="ECO:0008006" key="4">
    <source>
        <dbReference type="Google" id="ProtNLM"/>
    </source>
</evidence>
<reference evidence="2 3" key="1">
    <citation type="submission" date="2021-11" db="EMBL/GenBank/DDBJ databases">
        <title>Aliifidinibius sp. nov., a new bacterium isolated from saline soil.</title>
        <authorList>
            <person name="Galisteo C."/>
            <person name="De La Haba R."/>
            <person name="Sanchez-Porro C."/>
            <person name="Ventosa A."/>
        </authorList>
    </citation>
    <scope>NUCLEOTIDE SEQUENCE [LARGE SCALE GENOMIC DNA]</scope>
    <source>
        <strain evidence="2 3">KACC 190600</strain>
    </source>
</reference>
<feature type="compositionally biased region" description="Gly residues" evidence="1">
    <location>
        <begin position="50"/>
        <end position="59"/>
    </location>
</feature>
<keyword evidence="3" id="KW-1185">Reference proteome</keyword>
<organism evidence="2 3">
    <name type="scientific">Fodinibius salicampi</name>
    <dbReference type="NCBI Taxonomy" id="1920655"/>
    <lineage>
        <taxon>Bacteria</taxon>
        <taxon>Pseudomonadati</taxon>
        <taxon>Balneolota</taxon>
        <taxon>Balneolia</taxon>
        <taxon>Balneolales</taxon>
        <taxon>Balneolaceae</taxon>
        <taxon>Fodinibius</taxon>
    </lineage>
</organism>
<evidence type="ECO:0000313" key="3">
    <source>
        <dbReference type="Proteomes" id="UP001207337"/>
    </source>
</evidence>
<evidence type="ECO:0000256" key="1">
    <source>
        <dbReference type="SAM" id="MobiDB-lite"/>
    </source>
</evidence>
<feature type="region of interest" description="Disordered" evidence="1">
    <location>
        <begin position="48"/>
        <end position="68"/>
    </location>
</feature>
<proteinExistence type="predicted"/>
<accession>A0ABT3Q2B9</accession>
<sequence length="164" mass="17549">MEYSDKQQEIESFSIGGIKFRSMRSYSLIVLCSLGMLLVSCGDSSTDPNGGNGGNGGNGNEPPAEPTFSNVLEIFNSSCGGSNCHIGEQRNGVRLDSYNNVIESEGLQYGELVVQPNDAAGSPLVDKIEPSPDQGQRMPVGGPYLSDEEISLIREWIDEGAQNN</sequence>
<comment type="caution">
    <text evidence="2">The sequence shown here is derived from an EMBL/GenBank/DDBJ whole genome shotgun (WGS) entry which is preliminary data.</text>
</comment>
<protein>
    <recommendedName>
        <fullName evidence="4">Planctomycete cytochrome C</fullName>
    </recommendedName>
</protein>
<gene>
    <name evidence="2" type="ORF">LQ318_14895</name>
</gene>
<name>A0ABT3Q2B9_9BACT</name>
<dbReference type="RefSeq" id="WP_265791318.1">
    <property type="nucleotide sequence ID" value="NZ_BAABRS010000004.1"/>
</dbReference>
<dbReference type="Proteomes" id="UP001207337">
    <property type="component" value="Unassembled WGS sequence"/>
</dbReference>
<evidence type="ECO:0000313" key="2">
    <source>
        <dbReference type="EMBL" id="MCW9714196.1"/>
    </source>
</evidence>
<dbReference type="EMBL" id="JAJNDC010000004">
    <property type="protein sequence ID" value="MCW9714196.1"/>
    <property type="molecule type" value="Genomic_DNA"/>
</dbReference>